<protein>
    <recommendedName>
        <fullName evidence="3">N-acetyltransferase domain-containing protein</fullName>
    </recommendedName>
</protein>
<sequence length="189" mass="20750">MSELHVTVETSVPEPQIARFQAVYEEAFGPLRTTAAARQVLHPSEFRAEMVDPRIHKHVARLPSGEPIGVTTLTRCLETVPWISPEYFAARYPEHAARDAVFYAGFTLVAPGARHGAAFHVMIESVVRVLVAERAVVGWDICSYNNTRFSFADGIRAALDERASVDVAVEDSQIYYAARFTGNGATEGG</sequence>
<dbReference type="EMBL" id="JBHSAX010000006">
    <property type="protein sequence ID" value="MFC3961745.1"/>
    <property type="molecule type" value="Genomic_DNA"/>
</dbReference>
<accession>A0ABV8DP49</accession>
<reference evidence="2" key="1">
    <citation type="journal article" date="2019" name="Int. J. Syst. Evol. Microbiol.">
        <title>The Global Catalogue of Microorganisms (GCM) 10K type strain sequencing project: providing services to taxonomists for standard genome sequencing and annotation.</title>
        <authorList>
            <consortium name="The Broad Institute Genomics Platform"/>
            <consortium name="The Broad Institute Genome Sequencing Center for Infectious Disease"/>
            <person name="Wu L."/>
            <person name="Ma J."/>
        </authorList>
    </citation>
    <scope>NUCLEOTIDE SEQUENCE [LARGE SCALE GENOMIC DNA]</scope>
    <source>
        <strain evidence="2">CGMCC 4.7330</strain>
    </source>
</reference>
<keyword evidence="2" id="KW-1185">Reference proteome</keyword>
<proteinExistence type="predicted"/>
<evidence type="ECO:0000313" key="1">
    <source>
        <dbReference type="EMBL" id="MFC3961745.1"/>
    </source>
</evidence>
<dbReference type="RefSeq" id="WP_378611500.1">
    <property type="nucleotide sequence ID" value="NZ_JBHSAX010000006.1"/>
</dbReference>
<evidence type="ECO:0008006" key="3">
    <source>
        <dbReference type="Google" id="ProtNLM"/>
    </source>
</evidence>
<comment type="caution">
    <text evidence="1">The sequence shown here is derived from an EMBL/GenBank/DDBJ whole genome shotgun (WGS) entry which is preliminary data.</text>
</comment>
<evidence type="ECO:0000313" key="2">
    <source>
        <dbReference type="Proteomes" id="UP001595696"/>
    </source>
</evidence>
<dbReference type="Proteomes" id="UP001595696">
    <property type="component" value="Unassembled WGS sequence"/>
</dbReference>
<name>A0ABV8DP49_9NOCA</name>
<organism evidence="1 2">
    <name type="scientific">Nocardia jiangsuensis</name>
    <dbReference type="NCBI Taxonomy" id="1691563"/>
    <lineage>
        <taxon>Bacteria</taxon>
        <taxon>Bacillati</taxon>
        <taxon>Actinomycetota</taxon>
        <taxon>Actinomycetes</taxon>
        <taxon>Mycobacteriales</taxon>
        <taxon>Nocardiaceae</taxon>
        <taxon>Nocardia</taxon>
    </lineage>
</organism>
<gene>
    <name evidence="1" type="ORF">ACFO0B_07065</name>
</gene>